<gene>
    <name evidence="3" type="ORF">A3G90_02930</name>
</gene>
<feature type="domain" description="GIY-YIG" evidence="2">
    <location>
        <begin position="3"/>
        <end position="79"/>
    </location>
</feature>
<keyword evidence="3" id="KW-0255">Endonuclease</keyword>
<comment type="caution">
    <text evidence="3">The sequence shown here is derived from an EMBL/GenBank/DDBJ whole genome shotgun (WGS) entry which is preliminary data.</text>
</comment>
<dbReference type="InterPro" id="IPR000305">
    <property type="entry name" value="GIY-YIG_endonuc"/>
</dbReference>
<dbReference type="PANTHER" id="PTHR34477">
    <property type="entry name" value="UPF0213 PROTEIN YHBQ"/>
    <property type="match status" value="1"/>
</dbReference>
<organism evidence="3 4">
    <name type="scientific">Candidatus Kaiserbacteria bacterium RIFCSPLOWO2_12_FULL_45_26</name>
    <dbReference type="NCBI Taxonomy" id="1798525"/>
    <lineage>
        <taxon>Bacteria</taxon>
        <taxon>Candidatus Kaiseribacteriota</taxon>
    </lineage>
</organism>
<evidence type="ECO:0000256" key="1">
    <source>
        <dbReference type="ARBA" id="ARBA00007435"/>
    </source>
</evidence>
<evidence type="ECO:0000313" key="4">
    <source>
        <dbReference type="Proteomes" id="UP000177325"/>
    </source>
</evidence>
<evidence type="ECO:0000313" key="3">
    <source>
        <dbReference type="EMBL" id="OGG84994.1"/>
    </source>
</evidence>
<dbReference type="EMBL" id="MFMM01000001">
    <property type="protein sequence ID" value="OGG84994.1"/>
    <property type="molecule type" value="Genomic_DNA"/>
</dbReference>
<reference evidence="3 4" key="1">
    <citation type="journal article" date="2016" name="Nat. Commun.">
        <title>Thousands of microbial genomes shed light on interconnected biogeochemical processes in an aquifer system.</title>
        <authorList>
            <person name="Anantharaman K."/>
            <person name="Brown C.T."/>
            <person name="Hug L.A."/>
            <person name="Sharon I."/>
            <person name="Castelle C.J."/>
            <person name="Probst A.J."/>
            <person name="Thomas B.C."/>
            <person name="Singh A."/>
            <person name="Wilkins M.J."/>
            <person name="Karaoz U."/>
            <person name="Brodie E.L."/>
            <person name="Williams K.H."/>
            <person name="Hubbard S.S."/>
            <person name="Banfield J.F."/>
        </authorList>
    </citation>
    <scope>NUCLEOTIDE SEQUENCE [LARGE SCALE GENOMIC DNA]</scope>
</reference>
<name>A0A1F6FGK7_9BACT</name>
<sequence length="86" mass="9742">METNWFVYIVRCKDATLYTGVTTDPEKRVIAHNAAKAGAKYTKMRRPVELVYVESGFNRSDAHKREAVIKKLSKAAKEELVLGVDK</sequence>
<proteinExistence type="inferred from homology"/>
<dbReference type="PROSITE" id="PS50164">
    <property type="entry name" value="GIY_YIG"/>
    <property type="match status" value="1"/>
</dbReference>
<dbReference type="Pfam" id="PF01541">
    <property type="entry name" value="GIY-YIG"/>
    <property type="match status" value="1"/>
</dbReference>
<dbReference type="Proteomes" id="UP000177325">
    <property type="component" value="Unassembled WGS sequence"/>
</dbReference>
<accession>A0A1F6FGK7</accession>
<comment type="similarity">
    <text evidence="1">Belongs to the UPF0213 family.</text>
</comment>
<dbReference type="PANTHER" id="PTHR34477:SF1">
    <property type="entry name" value="UPF0213 PROTEIN YHBQ"/>
    <property type="match status" value="1"/>
</dbReference>
<dbReference type="CDD" id="cd10456">
    <property type="entry name" value="GIY-YIG_UPF0213"/>
    <property type="match status" value="1"/>
</dbReference>
<keyword evidence="3" id="KW-0378">Hydrolase</keyword>
<dbReference type="InterPro" id="IPR035901">
    <property type="entry name" value="GIY-YIG_endonuc_sf"/>
</dbReference>
<protein>
    <submittedName>
        <fullName evidence="3">Endonuclease</fullName>
    </submittedName>
</protein>
<dbReference type="Gene3D" id="3.40.1440.10">
    <property type="entry name" value="GIY-YIG endonuclease"/>
    <property type="match status" value="1"/>
</dbReference>
<dbReference type="GO" id="GO:0004519">
    <property type="term" value="F:endonuclease activity"/>
    <property type="evidence" value="ECO:0007669"/>
    <property type="project" value="UniProtKB-KW"/>
</dbReference>
<dbReference type="SUPFAM" id="SSF82771">
    <property type="entry name" value="GIY-YIG endonuclease"/>
    <property type="match status" value="1"/>
</dbReference>
<dbReference type="AlphaFoldDB" id="A0A1F6FGK7"/>
<evidence type="ECO:0000259" key="2">
    <source>
        <dbReference type="PROSITE" id="PS50164"/>
    </source>
</evidence>
<dbReference type="InterPro" id="IPR050190">
    <property type="entry name" value="UPF0213_domain"/>
</dbReference>
<dbReference type="STRING" id="1798525.A3G90_02930"/>
<keyword evidence="3" id="KW-0540">Nuclease</keyword>